<dbReference type="EMBL" id="CATOUU010000003">
    <property type="protein sequence ID" value="CAI9912820.1"/>
    <property type="molecule type" value="Genomic_DNA"/>
</dbReference>
<protein>
    <submittedName>
        <fullName evidence="2">Hypothetical_protein</fullName>
    </submittedName>
</protein>
<dbReference type="EMBL" id="CAXDID020000038">
    <property type="protein sequence ID" value="CAL5998811.1"/>
    <property type="molecule type" value="Genomic_DNA"/>
</dbReference>
<evidence type="ECO:0000313" key="3">
    <source>
        <dbReference type="Proteomes" id="UP001642409"/>
    </source>
</evidence>
<reference evidence="2 3" key="2">
    <citation type="submission" date="2024-07" db="EMBL/GenBank/DDBJ databases">
        <authorList>
            <person name="Akdeniz Z."/>
        </authorList>
    </citation>
    <scope>NUCLEOTIDE SEQUENCE [LARGE SCALE GENOMIC DNA]</scope>
</reference>
<dbReference type="AlphaFoldDB" id="A0AA86TAC0"/>
<evidence type="ECO:0000313" key="2">
    <source>
        <dbReference type="EMBL" id="CAL5998811.1"/>
    </source>
</evidence>
<reference evidence="1" key="1">
    <citation type="submission" date="2023-06" db="EMBL/GenBank/DDBJ databases">
        <authorList>
            <person name="Kurt Z."/>
        </authorList>
    </citation>
    <scope>NUCLEOTIDE SEQUENCE</scope>
</reference>
<sequence>MSRVLQISYQRVRLQFLQNMHLDSRQFIQQLKLELQDSVQALTAFSLAKQYVLLTADDLLLPISDFKIILGNQDTLIQEITNDTLPLLQFLTPESLKRFKTDSFTSIKNRYFLLKAYCSESNQINKIFEEFKIDFVNEPFLQQKLIYEHFQNELLFKDIMVENKESLIEFALYTKYYTYIDTLDYKTKNKHIQKINCDEVFEACDINTKILVAAHSQKLKHLMILLQTEPKTINKEYIQDYITGLQILFDKFPNNDKFPIIGQLAQVFDNGEINTIKEYISNNQVQFTNNLLKMLSEEQNVEYAIKIINKFTQILNNRQILRIWRHLYANQAKFIANFDLIYYLSDLIVNRVLNFDTKNLIFLYFDEPICKPIQASSNQFILTEFGKQFLDKIQTEEFLSFYDLIEAQFQAVSVLLIFINKDVEIQRIFQLLYAHIGIVESNENLKIPKLVYSMNNIFYNEMLEREANDEFASSKIISFSGIEQSITSDQFEFLDEFQTLQIQNKGIINLLFSEIFNRIHAEFNAKSLENILQFINSTIRYFMSQKENELCDTLFKLIIKQHIFNVYSVSNVIKEIYDQIPNINTSSISQNQLKFVQQLIQGVKIEQLDTVVENYAKIDYMTNKEKYLEIYQKLKAEMK</sequence>
<proteinExistence type="predicted"/>
<organism evidence="1">
    <name type="scientific">Hexamita inflata</name>
    <dbReference type="NCBI Taxonomy" id="28002"/>
    <lineage>
        <taxon>Eukaryota</taxon>
        <taxon>Metamonada</taxon>
        <taxon>Diplomonadida</taxon>
        <taxon>Hexamitidae</taxon>
        <taxon>Hexamitinae</taxon>
        <taxon>Hexamita</taxon>
    </lineage>
</organism>
<gene>
    <name evidence="2" type="ORF">HINF_LOCUS15920</name>
    <name evidence="1" type="ORF">HINF_LOCUS465</name>
</gene>
<keyword evidence="3" id="KW-1185">Reference proteome</keyword>
<evidence type="ECO:0000313" key="1">
    <source>
        <dbReference type="EMBL" id="CAI9912820.1"/>
    </source>
</evidence>
<dbReference type="Proteomes" id="UP001642409">
    <property type="component" value="Unassembled WGS sequence"/>
</dbReference>
<name>A0AA86TAC0_9EUKA</name>
<comment type="caution">
    <text evidence="1">The sequence shown here is derived from an EMBL/GenBank/DDBJ whole genome shotgun (WGS) entry which is preliminary data.</text>
</comment>
<accession>A0AA86TAC0</accession>